<reference evidence="9" key="1">
    <citation type="journal article" date="2019" name="Int. J. Syst. Evol. Microbiol.">
        <title>The Global Catalogue of Microorganisms (GCM) 10K type strain sequencing project: providing services to taxonomists for standard genome sequencing and annotation.</title>
        <authorList>
            <consortium name="The Broad Institute Genomics Platform"/>
            <consortium name="The Broad Institute Genome Sequencing Center for Infectious Disease"/>
            <person name="Wu L."/>
            <person name="Ma J."/>
        </authorList>
    </citation>
    <scope>NUCLEOTIDE SEQUENCE [LARGE SCALE GENOMIC DNA]</scope>
    <source>
        <strain evidence="9">JCM 16908</strain>
    </source>
</reference>
<proteinExistence type="predicted"/>
<dbReference type="PANTHER" id="PTHR43214">
    <property type="entry name" value="TWO-COMPONENT RESPONSE REGULATOR"/>
    <property type="match status" value="1"/>
</dbReference>
<dbReference type="SUPFAM" id="SSF52172">
    <property type="entry name" value="CheY-like"/>
    <property type="match status" value="1"/>
</dbReference>
<keyword evidence="2" id="KW-0805">Transcription regulation</keyword>
<organism evidence="8 9">
    <name type="scientific">Sphaerisporangium flaviroseum</name>
    <dbReference type="NCBI Taxonomy" id="509199"/>
    <lineage>
        <taxon>Bacteria</taxon>
        <taxon>Bacillati</taxon>
        <taxon>Actinomycetota</taxon>
        <taxon>Actinomycetes</taxon>
        <taxon>Streptosporangiales</taxon>
        <taxon>Streptosporangiaceae</taxon>
        <taxon>Sphaerisporangium</taxon>
    </lineage>
</organism>
<dbReference type="PRINTS" id="PR00038">
    <property type="entry name" value="HTHLUXR"/>
</dbReference>
<dbReference type="Gene3D" id="3.40.50.2300">
    <property type="match status" value="1"/>
</dbReference>
<dbReference type="InterPro" id="IPR039420">
    <property type="entry name" value="WalR-like"/>
</dbReference>
<dbReference type="InterPro" id="IPR058245">
    <property type="entry name" value="NreC/VraR/RcsB-like_REC"/>
</dbReference>
<feature type="domain" description="Response regulatory" evidence="7">
    <location>
        <begin position="5"/>
        <end position="121"/>
    </location>
</feature>
<feature type="modified residue" description="4-aspartylphosphate" evidence="5">
    <location>
        <position position="56"/>
    </location>
</feature>
<dbReference type="InterPro" id="IPR016032">
    <property type="entry name" value="Sig_transdc_resp-reg_C-effctor"/>
</dbReference>
<gene>
    <name evidence="8" type="ORF">GCM10022226_39270</name>
</gene>
<evidence type="ECO:0000313" key="9">
    <source>
        <dbReference type="Proteomes" id="UP001500888"/>
    </source>
</evidence>
<dbReference type="Pfam" id="PF00072">
    <property type="entry name" value="Response_reg"/>
    <property type="match status" value="1"/>
</dbReference>
<evidence type="ECO:0000313" key="8">
    <source>
        <dbReference type="EMBL" id="GAA3814541.1"/>
    </source>
</evidence>
<accession>A0ABP7IBP7</accession>
<evidence type="ECO:0000256" key="2">
    <source>
        <dbReference type="ARBA" id="ARBA00023015"/>
    </source>
</evidence>
<evidence type="ECO:0000259" key="7">
    <source>
        <dbReference type="PROSITE" id="PS50110"/>
    </source>
</evidence>
<dbReference type="CDD" id="cd06170">
    <property type="entry name" value="LuxR_C_like"/>
    <property type="match status" value="1"/>
</dbReference>
<comment type="caution">
    <text evidence="8">The sequence shown here is derived from an EMBL/GenBank/DDBJ whole genome shotgun (WGS) entry which is preliminary data.</text>
</comment>
<dbReference type="PANTHER" id="PTHR43214:SF24">
    <property type="entry name" value="TRANSCRIPTIONAL REGULATORY PROTEIN NARL-RELATED"/>
    <property type="match status" value="1"/>
</dbReference>
<dbReference type="InterPro" id="IPR011006">
    <property type="entry name" value="CheY-like_superfamily"/>
</dbReference>
<dbReference type="InterPro" id="IPR000792">
    <property type="entry name" value="Tscrpt_reg_LuxR_C"/>
</dbReference>
<dbReference type="SUPFAM" id="SSF46894">
    <property type="entry name" value="C-terminal effector domain of the bipartite response regulators"/>
    <property type="match status" value="1"/>
</dbReference>
<keyword evidence="3" id="KW-0238">DNA-binding</keyword>
<dbReference type="PROSITE" id="PS50043">
    <property type="entry name" value="HTH_LUXR_2"/>
    <property type="match status" value="1"/>
</dbReference>
<dbReference type="InterPro" id="IPR001789">
    <property type="entry name" value="Sig_transdc_resp-reg_receiver"/>
</dbReference>
<evidence type="ECO:0000256" key="5">
    <source>
        <dbReference type="PROSITE-ProRule" id="PRU00169"/>
    </source>
</evidence>
<dbReference type="SMART" id="SM00421">
    <property type="entry name" value="HTH_LUXR"/>
    <property type="match status" value="1"/>
</dbReference>
<protein>
    <submittedName>
        <fullName evidence="8">Response regulator transcription factor</fullName>
    </submittedName>
</protein>
<keyword evidence="1 5" id="KW-0597">Phosphoprotein</keyword>
<evidence type="ECO:0000256" key="1">
    <source>
        <dbReference type="ARBA" id="ARBA00022553"/>
    </source>
</evidence>
<dbReference type="PROSITE" id="PS00622">
    <property type="entry name" value="HTH_LUXR_1"/>
    <property type="match status" value="1"/>
</dbReference>
<dbReference type="CDD" id="cd17535">
    <property type="entry name" value="REC_NarL-like"/>
    <property type="match status" value="1"/>
</dbReference>
<keyword evidence="9" id="KW-1185">Reference proteome</keyword>
<dbReference type="EMBL" id="BAAAZR010000008">
    <property type="protein sequence ID" value="GAA3814541.1"/>
    <property type="molecule type" value="Genomic_DNA"/>
</dbReference>
<keyword evidence="4" id="KW-0804">Transcription</keyword>
<evidence type="ECO:0000256" key="3">
    <source>
        <dbReference type="ARBA" id="ARBA00023125"/>
    </source>
</evidence>
<evidence type="ECO:0000259" key="6">
    <source>
        <dbReference type="PROSITE" id="PS50043"/>
    </source>
</evidence>
<evidence type="ECO:0000256" key="4">
    <source>
        <dbReference type="ARBA" id="ARBA00023163"/>
    </source>
</evidence>
<feature type="domain" description="HTH luxR-type" evidence="6">
    <location>
        <begin position="145"/>
        <end position="210"/>
    </location>
</feature>
<dbReference type="SMART" id="SM00448">
    <property type="entry name" value="REC"/>
    <property type="match status" value="1"/>
</dbReference>
<sequence>MEPLRVLVVDDHPMFRYGLVRLLDSYPDLETAGQASNGREAVELAVELQPDVVVMDLNMPELDGVEATRRITATAPHIGVLVLTMLDDDETVFSAIRAGALGYYLKGADHEEILRAIRVVGNREAIYGPAIAQRILAYFTRVPRSATAFPQLTDRERDVLHLIAKGRRNEEIAQRLVLSLKTVRNHVSNIYAKLHVADRSRAIVRAREAGFGDPL</sequence>
<dbReference type="PROSITE" id="PS50110">
    <property type="entry name" value="RESPONSE_REGULATORY"/>
    <property type="match status" value="1"/>
</dbReference>
<name>A0ABP7IBP7_9ACTN</name>
<dbReference type="Pfam" id="PF00196">
    <property type="entry name" value="GerE"/>
    <property type="match status" value="1"/>
</dbReference>
<dbReference type="Proteomes" id="UP001500888">
    <property type="component" value="Unassembled WGS sequence"/>
</dbReference>